<evidence type="ECO:0000313" key="1">
    <source>
        <dbReference type="EMBL" id="KHG05798.1"/>
    </source>
</evidence>
<gene>
    <name evidence="1" type="ORF">F383_31004</name>
</gene>
<name>A0A0B0MUQ9_GOSAR</name>
<dbReference type="AlphaFoldDB" id="A0A0B0MUQ9"/>
<reference evidence="2" key="1">
    <citation type="submission" date="2014-09" db="EMBL/GenBank/DDBJ databases">
        <authorList>
            <person name="Mudge J."/>
            <person name="Ramaraj T."/>
            <person name="Lindquist I.E."/>
            <person name="Bharti A.K."/>
            <person name="Sundararajan A."/>
            <person name="Cameron C.T."/>
            <person name="Woodward J.E."/>
            <person name="May G.D."/>
            <person name="Brubaker C."/>
            <person name="Broadhvest J."/>
            <person name="Wilkins T.A."/>
        </authorList>
    </citation>
    <scope>NUCLEOTIDE SEQUENCE</scope>
    <source>
        <strain evidence="2">cv. AKA8401</strain>
    </source>
</reference>
<evidence type="ECO:0000313" key="2">
    <source>
        <dbReference type="Proteomes" id="UP000032142"/>
    </source>
</evidence>
<accession>A0A0B0MUQ9</accession>
<keyword evidence="2" id="KW-1185">Reference proteome</keyword>
<organism evidence="1 2">
    <name type="scientific">Gossypium arboreum</name>
    <name type="common">Tree cotton</name>
    <name type="synonym">Gossypium nanking</name>
    <dbReference type="NCBI Taxonomy" id="29729"/>
    <lineage>
        <taxon>Eukaryota</taxon>
        <taxon>Viridiplantae</taxon>
        <taxon>Streptophyta</taxon>
        <taxon>Embryophyta</taxon>
        <taxon>Tracheophyta</taxon>
        <taxon>Spermatophyta</taxon>
        <taxon>Magnoliopsida</taxon>
        <taxon>eudicotyledons</taxon>
        <taxon>Gunneridae</taxon>
        <taxon>Pentapetalae</taxon>
        <taxon>rosids</taxon>
        <taxon>malvids</taxon>
        <taxon>Malvales</taxon>
        <taxon>Malvaceae</taxon>
        <taxon>Malvoideae</taxon>
        <taxon>Gossypium</taxon>
    </lineage>
</organism>
<dbReference type="Proteomes" id="UP000032142">
    <property type="component" value="Unassembled WGS sequence"/>
</dbReference>
<comment type="caution">
    <text evidence="1">The sequence shown here is derived from an EMBL/GenBank/DDBJ whole genome shotgun (WGS) entry which is preliminary data.</text>
</comment>
<sequence>MSGTCIDIKTRASVRHVWDMHRPRDIQASYSKWFNGIFMVYIKIRELITMCAAKVARGSPLYVKKASHTIPEAKRVACHSSLVILYNAMDGG</sequence>
<protein>
    <submittedName>
        <fullName evidence="1">Aldehyde oxidase</fullName>
    </submittedName>
</protein>
<dbReference type="EMBL" id="JRRC01437333">
    <property type="protein sequence ID" value="KHG05798.1"/>
    <property type="molecule type" value="Genomic_DNA"/>
</dbReference>
<proteinExistence type="predicted"/>